<dbReference type="AlphaFoldDB" id="A0AAX6GII3"/>
<feature type="compositionally biased region" description="Basic residues" evidence="1">
    <location>
        <begin position="40"/>
        <end position="49"/>
    </location>
</feature>
<dbReference type="Proteomes" id="UP001140949">
    <property type="component" value="Unassembled WGS sequence"/>
</dbReference>
<gene>
    <name evidence="2" type="ORF">M6B38_362915</name>
</gene>
<keyword evidence="3" id="KW-1185">Reference proteome</keyword>
<evidence type="ECO:0000313" key="3">
    <source>
        <dbReference type="Proteomes" id="UP001140949"/>
    </source>
</evidence>
<proteinExistence type="predicted"/>
<feature type="compositionally biased region" description="Basic and acidic residues" evidence="1">
    <location>
        <begin position="7"/>
        <end position="20"/>
    </location>
</feature>
<dbReference type="EMBL" id="JANAVB010019400">
    <property type="protein sequence ID" value="KAJ6828332.1"/>
    <property type="molecule type" value="Genomic_DNA"/>
</dbReference>
<reference evidence="2" key="1">
    <citation type="journal article" date="2023" name="GigaByte">
        <title>Genome assembly of the bearded iris, Iris pallida Lam.</title>
        <authorList>
            <person name="Bruccoleri R.E."/>
            <person name="Oakeley E.J."/>
            <person name="Faust A.M.E."/>
            <person name="Altorfer M."/>
            <person name="Dessus-Babus S."/>
            <person name="Burckhardt D."/>
            <person name="Oertli M."/>
            <person name="Naumann U."/>
            <person name="Petersen F."/>
            <person name="Wong J."/>
        </authorList>
    </citation>
    <scope>NUCLEOTIDE SEQUENCE</scope>
    <source>
        <strain evidence="2">GSM-AAB239-AS_SAM_17_03QT</strain>
    </source>
</reference>
<reference evidence="2" key="2">
    <citation type="submission" date="2023-04" db="EMBL/GenBank/DDBJ databases">
        <authorList>
            <person name="Bruccoleri R.E."/>
            <person name="Oakeley E.J."/>
            <person name="Faust A.-M."/>
            <person name="Dessus-Babus S."/>
            <person name="Altorfer M."/>
            <person name="Burckhardt D."/>
            <person name="Oertli M."/>
            <person name="Naumann U."/>
            <person name="Petersen F."/>
            <person name="Wong J."/>
        </authorList>
    </citation>
    <scope>NUCLEOTIDE SEQUENCE</scope>
    <source>
        <strain evidence="2">GSM-AAB239-AS_SAM_17_03QT</strain>
        <tissue evidence="2">Leaf</tissue>
    </source>
</reference>
<comment type="caution">
    <text evidence="2">The sequence shown here is derived from an EMBL/GenBank/DDBJ whole genome shotgun (WGS) entry which is preliminary data.</text>
</comment>
<organism evidence="2 3">
    <name type="scientific">Iris pallida</name>
    <name type="common">Sweet iris</name>
    <dbReference type="NCBI Taxonomy" id="29817"/>
    <lineage>
        <taxon>Eukaryota</taxon>
        <taxon>Viridiplantae</taxon>
        <taxon>Streptophyta</taxon>
        <taxon>Embryophyta</taxon>
        <taxon>Tracheophyta</taxon>
        <taxon>Spermatophyta</taxon>
        <taxon>Magnoliopsida</taxon>
        <taxon>Liliopsida</taxon>
        <taxon>Asparagales</taxon>
        <taxon>Iridaceae</taxon>
        <taxon>Iridoideae</taxon>
        <taxon>Irideae</taxon>
        <taxon>Iris</taxon>
    </lineage>
</organism>
<sequence>MGPMPQPDRRPSRPDDDVHLPPELLPQGQAEAGAPQVPRSRLRRRRHRSPPPPPCSSSSPGTLRGGRRPSPTARSRGSASTRRPGLSSPGGAPAVSEFFLIVSDPVDDSMRVELCRKRGAPVRRRRGFGRAANYMASWDELGLDGLALAEGTSPCTCRTAPYRRRGRGSWW</sequence>
<feature type="compositionally biased region" description="Low complexity" evidence="1">
    <location>
        <begin position="68"/>
        <end position="85"/>
    </location>
</feature>
<name>A0AAX6GII3_IRIPA</name>
<evidence type="ECO:0000313" key="2">
    <source>
        <dbReference type="EMBL" id="KAJ6828332.1"/>
    </source>
</evidence>
<feature type="region of interest" description="Disordered" evidence="1">
    <location>
        <begin position="1"/>
        <end position="95"/>
    </location>
</feature>
<accession>A0AAX6GII3</accession>
<evidence type="ECO:0000256" key="1">
    <source>
        <dbReference type="SAM" id="MobiDB-lite"/>
    </source>
</evidence>
<protein>
    <submittedName>
        <fullName evidence="2">Uncharacterized protein</fullName>
    </submittedName>
</protein>